<reference evidence="1 2" key="1">
    <citation type="submission" date="2015-01" db="EMBL/GenBank/DDBJ databases">
        <title>Evolution of Trichinella species and genotypes.</title>
        <authorList>
            <person name="Korhonen P.K."/>
            <person name="Edoardo P."/>
            <person name="Giuseppe L.R."/>
            <person name="Gasser R.B."/>
        </authorList>
    </citation>
    <scope>NUCLEOTIDE SEQUENCE [LARGE SCALE GENOMIC DNA]</scope>
    <source>
        <strain evidence="1">ISS1029</strain>
    </source>
</reference>
<proteinExistence type="predicted"/>
<evidence type="ECO:0000313" key="2">
    <source>
        <dbReference type="Proteomes" id="UP000055024"/>
    </source>
</evidence>
<comment type="caution">
    <text evidence="1">The sequence shown here is derived from an EMBL/GenBank/DDBJ whole genome shotgun (WGS) entry which is preliminary data.</text>
</comment>
<organism evidence="1 2">
    <name type="scientific">Trichinella zimbabwensis</name>
    <dbReference type="NCBI Taxonomy" id="268475"/>
    <lineage>
        <taxon>Eukaryota</taxon>
        <taxon>Metazoa</taxon>
        <taxon>Ecdysozoa</taxon>
        <taxon>Nematoda</taxon>
        <taxon>Enoplea</taxon>
        <taxon>Dorylaimia</taxon>
        <taxon>Trichinellida</taxon>
        <taxon>Trichinellidae</taxon>
        <taxon>Trichinella</taxon>
    </lineage>
</organism>
<dbReference type="AlphaFoldDB" id="A0A0V1H900"/>
<dbReference type="EMBL" id="JYDP01000112">
    <property type="protein sequence ID" value="KRZ06850.1"/>
    <property type="molecule type" value="Genomic_DNA"/>
</dbReference>
<accession>A0A0V1H900</accession>
<sequence length="80" mass="9047">MTPCVEENEPSGDRPLSAPRMAFNGIDKEGKPCLLSLYSCCFRIRRSKFIRVVASSLSAQLVCLKIMKMSHLSYKMVYVN</sequence>
<dbReference type="Proteomes" id="UP000055024">
    <property type="component" value="Unassembled WGS sequence"/>
</dbReference>
<gene>
    <name evidence="1" type="ORF">T11_16418</name>
</gene>
<name>A0A0V1H900_9BILA</name>
<protein>
    <submittedName>
        <fullName evidence="1">Uncharacterized protein</fullName>
    </submittedName>
</protein>
<keyword evidence="2" id="KW-1185">Reference proteome</keyword>
<evidence type="ECO:0000313" key="1">
    <source>
        <dbReference type="EMBL" id="KRZ06850.1"/>
    </source>
</evidence>